<dbReference type="Proteomes" id="UP000582643">
    <property type="component" value="Unassembled WGS sequence"/>
</dbReference>
<dbReference type="AlphaFoldDB" id="A0A7W7X9J4"/>
<proteinExistence type="predicted"/>
<accession>A0A7W7X9J4</accession>
<evidence type="ECO:0000313" key="1">
    <source>
        <dbReference type="EMBL" id="MBB4979173.1"/>
    </source>
</evidence>
<sequence>MRSALTGIGTALAVAALLTGCSGGGESTKEPEGLTAAEACGGFAEDAPVSAALKGVLGGDRFEDNLSKPEKAVERVREDAVAPWADSYRPQPVTYCGLQSAEEVSRNLKIEVVAAGKGPYGPGPKLAERVTSYTSGLAAFTSSGLGHVYFTCRLKAPAHEVVVETTIWGPAGVPDTDLEQRTRLITLANAAARHVAAELGCTGTGLVTGLPAKARP</sequence>
<dbReference type="PROSITE" id="PS51257">
    <property type="entry name" value="PROKAR_LIPOPROTEIN"/>
    <property type="match status" value="1"/>
</dbReference>
<evidence type="ECO:0000313" key="2">
    <source>
        <dbReference type="Proteomes" id="UP000582643"/>
    </source>
</evidence>
<evidence type="ECO:0008006" key="3">
    <source>
        <dbReference type="Google" id="ProtNLM"/>
    </source>
</evidence>
<protein>
    <recommendedName>
        <fullName evidence="3">Lipoprotein</fullName>
    </recommendedName>
</protein>
<gene>
    <name evidence="1" type="ORF">GGE06_000061</name>
</gene>
<dbReference type="EMBL" id="JACHJY010000001">
    <property type="protein sequence ID" value="MBB4979173.1"/>
    <property type="molecule type" value="Genomic_DNA"/>
</dbReference>
<keyword evidence="2" id="KW-1185">Reference proteome</keyword>
<dbReference type="RefSeq" id="WP_221517615.1">
    <property type="nucleotide sequence ID" value="NZ_JACHJY010000001.1"/>
</dbReference>
<name>A0A7W7X9J4_9ACTN</name>
<comment type="caution">
    <text evidence="1">The sequence shown here is derived from an EMBL/GenBank/DDBJ whole genome shotgun (WGS) entry which is preliminary data.</text>
</comment>
<organism evidence="1 2">
    <name type="scientific">Streptomyces nymphaeiformis</name>
    <dbReference type="NCBI Taxonomy" id="2663842"/>
    <lineage>
        <taxon>Bacteria</taxon>
        <taxon>Bacillati</taxon>
        <taxon>Actinomycetota</taxon>
        <taxon>Actinomycetes</taxon>
        <taxon>Kitasatosporales</taxon>
        <taxon>Streptomycetaceae</taxon>
        <taxon>Streptomyces</taxon>
    </lineage>
</organism>
<reference evidence="1 2" key="1">
    <citation type="submission" date="2020-08" db="EMBL/GenBank/DDBJ databases">
        <title>Genomic Encyclopedia of Type Strains, Phase III (KMG-III): the genomes of soil and plant-associated and newly described type strains.</title>
        <authorList>
            <person name="Whitman W."/>
        </authorList>
    </citation>
    <scope>NUCLEOTIDE SEQUENCE [LARGE SCALE GENOMIC DNA]</scope>
    <source>
        <strain evidence="1 2">SFB5A</strain>
    </source>
</reference>